<feature type="compositionally biased region" description="Basic and acidic residues" evidence="6">
    <location>
        <begin position="1227"/>
        <end position="1242"/>
    </location>
</feature>
<keyword evidence="5" id="KW-0378">Hydrolase</keyword>
<feature type="compositionally biased region" description="Basic and acidic residues" evidence="6">
    <location>
        <begin position="1256"/>
        <end position="1274"/>
    </location>
</feature>
<dbReference type="Pfam" id="PF02902">
    <property type="entry name" value="Peptidase_C48"/>
    <property type="match status" value="1"/>
</dbReference>
<feature type="region of interest" description="Disordered" evidence="6">
    <location>
        <begin position="173"/>
        <end position="227"/>
    </location>
</feature>
<evidence type="ECO:0000256" key="3">
    <source>
        <dbReference type="ARBA" id="ARBA00022670"/>
    </source>
</evidence>
<dbReference type="InterPro" id="IPR051947">
    <property type="entry name" value="Sentrin-specific_protease"/>
</dbReference>
<evidence type="ECO:0000256" key="6">
    <source>
        <dbReference type="SAM" id="MobiDB-lite"/>
    </source>
</evidence>
<dbReference type="Gene3D" id="3.40.395.10">
    <property type="entry name" value="Adenoviral Proteinase, Chain A"/>
    <property type="match status" value="1"/>
</dbReference>
<feature type="compositionally biased region" description="Low complexity" evidence="6">
    <location>
        <begin position="852"/>
        <end position="861"/>
    </location>
</feature>
<feature type="compositionally biased region" description="Polar residues" evidence="6">
    <location>
        <begin position="281"/>
        <end position="295"/>
    </location>
</feature>
<name>A0A2P4ZI99_9HYPO</name>
<feature type="region of interest" description="Disordered" evidence="6">
    <location>
        <begin position="1004"/>
        <end position="1083"/>
    </location>
</feature>
<feature type="region of interest" description="Disordered" evidence="6">
    <location>
        <begin position="621"/>
        <end position="667"/>
    </location>
</feature>
<sequence>MSRRDDDISPSVTPSGLGGTADPEATHHASLAPWAAVPAMNFCFALATGQTRPPTSSSPNVREHVQQEPVALGASKHLLSRTRLPKSAPRIASRSPIEAAEEKFPVGHAETDSDPKPSRESSKATKTRWDWDPALTCKSPFARYHSNAHSFPDYVEPKRSTTMVPERLKQINRATRPVDTLSGRRHDSLNDADAPASKRQKKDIVRTHDTTASPYFPRPKPSKSSDIQETHVEGLHDDIYDIRSTSSAGNTSLGALGGLDEYRHLPPIRGKNKGRPRRRSQILSNSVHQTQSDTVGTKLDGYQALDPQSPNRNRLPTDIDSPDVLASEQRPSTVTNAGFVTSRFFKRDRPYHLADNSRPQIKRQKPSTVKESIDVSEDELQADFAKYTESNDSKNTASRTPAHLSHQKKSTMRGDIHPTVFKTSSQRQARSDDIAIIRAVCGKHVYERGDNTDIVFLRREDKDGRRLEAIFENGSVAKEHSWLGIDLDQVSFFGYSEPSSRYGYIMRSNKKDAGPKLYLEFESINKTKNFCELLRSVKVDRRHIEDLEKKAEKAFDETKTWISSNTTSSNTASSNIASNEDCKKISQLFSTDENEKVIIPRSSSLDRRPSSGGRLKDILLQSAQDAETSKPLRRLEENVGLDQRRSTRSSAPATRPRLPSPDAWSKSHPNWEKSWLAPLIFPETGKNRATVDKIDIPRLNESEFLNDNLINFHIRHLQFRLEKERPELLHKVYFFSTFFFEKLKSTKGKINYDGVKAWTARVDLLSYDYIFVPVNEHTHWYLAIICNLPNAVRAPSPEEKDPKSSDGSVDNAMEMIDASESPRLATVERDLTDISLEDVEAAAQKDADGFVPPHRTATPSTPSSPPRKRKFAGSTPSKFDPTQPRIITLDSLGSPHAPTIKALKEYLVEEAKAKKGITLQTIPTGMTARGIPEQNNFCDCGVFVLGYMEEFLINPDEAARKLFSKEELGWNIRPSDLRNQMRELLFKLQDEQHKRHLQQREEKKLLKAKRKAMAESSSQISSPPKPVASPSPPLKLPGSFPSESPERKPMSGTEPSSSKSIQEADTLKDSNLNGETLHEDEQRFKALSEPQFISCLSDASGASPTITKGKIPPIASSKAPEEPQLIGCLSEGESVTSNIPNPKGKIPPSDSSLASKRNGYYGKLVVELKAVNKSDKSQFEESILDDDEDDSVQFIMQQSSASSENNEATSKPKETSRNRQSSVELVGETRSRSTSSHRHDQQTKPFTSTLARLKARKDVKSNDTRRGPRYEGIDRSAAIS</sequence>
<evidence type="ECO:0000313" key="8">
    <source>
        <dbReference type="EMBL" id="PON24019.1"/>
    </source>
</evidence>
<feature type="region of interest" description="Disordered" evidence="6">
    <location>
        <begin position="256"/>
        <end position="331"/>
    </location>
</feature>
<feature type="compositionally biased region" description="Polar residues" evidence="6">
    <location>
        <begin position="49"/>
        <end position="60"/>
    </location>
</feature>
<organism evidence="8 9">
    <name type="scientific">Trichoderma gamsii</name>
    <dbReference type="NCBI Taxonomy" id="398673"/>
    <lineage>
        <taxon>Eukaryota</taxon>
        <taxon>Fungi</taxon>
        <taxon>Dikarya</taxon>
        <taxon>Ascomycota</taxon>
        <taxon>Pezizomycotina</taxon>
        <taxon>Sordariomycetes</taxon>
        <taxon>Hypocreomycetidae</taxon>
        <taxon>Hypocreales</taxon>
        <taxon>Hypocreaceae</taxon>
        <taxon>Trichoderma</taxon>
    </lineage>
</organism>
<feature type="compositionally biased region" description="Low complexity" evidence="6">
    <location>
        <begin position="648"/>
        <end position="657"/>
    </location>
</feature>
<dbReference type="InterPro" id="IPR003653">
    <property type="entry name" value="Peptidase_C48_C"/>
</dbReference>
<dbReference type="SUPFAM" id="SSF54001">
    <property type="entry name" value="Cysteine proteinases"/>
    <property type="match status" value="1"/>
</dbReference>
<feature type="region of interest" description="Disordered" evidence="6">
    <location>
        <begin position="1175"/>
        <end position="1280"/>
    </location>
</feature>
<dbReference type="PANTHER" id="PTHR46896:SF3">
    <property type="entry name" value="FI06413P-RELATED"/>
    <property type="match status" value="1"/>
</dbReference>
<dbReference type="InterPro" id="IPR057501">
    <property type="entry name" value="DeUb_enz_PH"/>
</dbReference>
<comment type="similarity">
    <text evidence="1">Belongs to the peptidase C48 family.</text>
</comment>
<keyword evidence="9" id="KW-1185">Reference proteome</keyword>
<feature type="compositionally biased region" description="Pro residues" evidence="6">
    <location>
        <begin position="1023"/>
        <end position="1035"/>
    </location>
</feature>
<gene>
    <name evidence="8" type="ORF">TGAM01_v207029</name>
</gene>
<feature type="compositionally biased region" description="Low complexity" evidence="6">
    <location>
        <begin position="1197"/>
        <end position="1208"/>
    </location>
</feature>
<dbReference type="Proteomes" id="UP000054821">
    <property type="component" value="Unassembled WGS sequence"/>
</dbReference>
<feature type="region of interest" description="Disordered" evidence="6">
    <location>
        <begin position="49"/>
        <end position="127"/>
    </location>
</feature>
<dbReference type="GO" id="GO:0005634">
    <property type="term" value="C:nucleus"/>
    <property type="evidence" value="ECO:0007669"/>
    <property type="project" value="TreeGrafter"/>
</dbReference>
<evidence type="ECO:0000256" key="2">
    <source>
        <dbReference type="ARBA" id="ARBA00022553"/>
    </source>
</evidence>
<proteinExistence type="inferred from homology"/>
<feature type="compositionally biased region" description="Basic and acidic residues" evidence="6">
    <location>
        <begin position="627"/>
        <end position="645"/>
    </location>
</feature>
<dbReference type="GO" id="GO:0070139">
    <property type="term" value="F:SUMO-specific endopeptidase activity"/>
    <property type="evidence" value="ECO:0007669"/>
    <property type="project" value="TreeGrafter"/>
</dbReference>
<dbReference type="GO" id="GO:0005737">
    <property type="term" value="C:cytoplasm"/>
    <property type="evidence" value="ECO:0007669"/>
    <property type="project" value="TreeGrafter"/>
</dbReference>
<dbReference type="GeneID" id="29984303"/>
<feature type="region of interest" description="Disordered" evidence="6">
    <location>
        <begin position="387"/>
        <end position="411"/>
    </location>
</feature>
<dbReference type="RefSeq" id="XP_024405239.1">
    <property type="nucleotide sequence ID" value="XM_024550003.1"/>
</dbReference>
<dbReference type="AlphaFoldDB" id="A0A2P4ZI99"/>
<evidence type="ECO:0000256" key="5">
    <source>
        <dbReference type="ARBA" id="ARBA00022801"/>
    </source>
</evidence>
<dbReference type="STRING" id="398673.A0A2P4ZI99"/>
<feature type="compositionally biased region" description="Polar residues" evidence="6">
    <location>
        <begin position="388"/>
        <end position="399"/>
    </location>
</feature>
<feature type="region of interest" description="Disordered" evidence="6">
    <location>
        <begin position="845"/>
        <end position="884"/>
    </location>
</feature>
<evidence type="ECO:0000256" key="4">
    <source>
        <dbReference type="ARBA" id="ARBA00022786"/>
    </source>
</evidence>
<keyword evidence="3" id="KW-0645">Protease</keyword>
<feature type="region of interest" description="Disordered" evidence="6">
    <location>
        <begin position="1099"/>
        <end position="1156"/>
    </location>
</feature>
<evidence type="ECO:0000313" key="9">
    <source>
        <dbReference type="Proteomes" id="UP000054821"/>
    </source>
</evidence>
<feature type="compositionally biased region" description="Basic residues" evidence="6">
    <location>
        <begin position="270"/>
        <end position="280"/>
    </location>
</feature>
<evidence type="ECO:0000259" key="7">
    <source>
        <dbReference type="PROSITE" id="PS50600"/>
    </source>
</evidence>
<feature type="compositionally biased region" description="Polar residues" evidence="6">
    <location>
        <begin position="1053"/>
        <end position="1074"/>
    </location>
</feature>
<keyword evidence="4" id="KW-0833">Ubl conjugation pathway</keyword>
<dbReference type="PANTHER" id="PTHR46896">
    <property type="entry name" value="SENTRIN-SPECIFIC PROTEASE"/>
    <property type="match status" value="1"/>
</dbReference>
<reference evidence="8 9" key="1">
    <citation type="journal article" date="2016" name="Genome Announc.">
        <title>Draft Whole-Genome Sequence of Trichoderma gamsii T6085, a Promising Biocontrol Agent of Fusarium Head Blight on Wheat.</title>
        <authorList>
            <person name="Baroncelli R."/>
            <person name="Zapparata A."/>
            <person name="Piaggeschi G."/>
            <person name="Sarrocco S."/>
            <person name="Vannacci G."/>
        </authorList>
    </citation>
    <scope>NUCLEOTIDE SEQUENCE [LARGE SCALE GENOMIC DNA]</scope>
    <source>
        <strain evidence="8 9">T6085</strain>
    </source>
</reference>
<dbReference type="EMBL" id="JPDN02000025">
    <property type="protein sequence ID" value="PON24019.1"/>
    <property type="molecule type" value="Genomic_DNA"/>
</dbReference>
<comment type="caution">
    <text evidence="8">The sequence shown here is derived from an EMBL/GenBank/DDBJ whole genome shotgun (WGS) entry which is preliminary data.</text>
</comment>
<feature type="region of interest" description="Disordered" evidence="6">
    <location>
        <begin position="1"/>
        <end position="25"/>
    </location>
</feature>
<feature type="compositionally biased region" description="Acidic residues" evidence="6">
    <location>
        <begin position="1182"/>
        <end position="1191"/>
    </location>
</feature>
<dbReference type="InterPro" id="IPR038765">
    <property type="entry name" value="Papain-like_cys_pep_sf"/>
</dbReference>
<feature type="region of interest" description="Disordered" evidence="6">
    <location>
        <begin position="351"/>
        <end position="374"/>
    </location>
</feature>
<evidence type="ECO:0000256" key="1">
    <source>
        <dbReference type="ARBA" id="ARBA00005234"/>
    </source>
</evidence>
<feature type="domain" description="Ubiquitin-like protease family profile" evidence="7">
    <location>
        <begin position="689"/>
        <end position="951"/>
    </location>
</feature>
<accession>A0A2P4ZI99</accession>
<keyword evidence="2" id="KW-0597">Phosphoprotein</keyword>
<dbReference type="PROSITE" id="PS50600">
    <property type="entry name" value="ULP_PROTEASE"/>
    <property type="match status" value="1"/>
</dbReference>
<protein>
    <recommendedName>
        <fullName evidence="7">Ubiquitin-like protease family profile domain-containing protein</fullName>
    </recommendedName>
</protein>
<dbReference type="GO" id="GO:0016926">
    <property type="term" value="P:protein desumoylation"/>
    <property type="evidence" value="ECO:0007669"/>
    <property type="project" value="TreeGrafter"/>
</dbReference>
<dbReference type="GO" id="GO:0006508">
    <property type="term" value="P:proteolysis"/>
    <property type="evidence" value="ECO:0007669"/>
    <property type="project" value="UniProtKB-KW"/>
</dbReference>
<feature type="compositionally biased region" description="Basic and acidic residues" evidence="6">
    <location>
        <begin position="100"/>
        <end position="127"/>
    </location>
</feature>
<dbReference type="Pfam" id="PF25424">
    <property type="entry name" value="PH_35"/>
    <property type="match status" value="1"/>
</dbReference>